<dbReference type="AlphaFoldDB" id="F3FHA7"/>
<comment type="caution">
    <text evidence="2">The sequence shown here is derived from an EMBL/GenBank/DDBJ whole genome shotgun (WGS) entry which is preliminary data.</text>
</comment>
<proteinExistence type="predicted"/>
<protein>
    <submittedName>
        <fullName evidence="2">Uncharacterized protein</fullName>
    </submittedName>
</protein>
<keyword evidence="1" id="KW-1133">Transmembrane helix</keyword>
<evidence type="ECO:0000313" key="3">
    <source>
        <dbReference type="Proteomes" id="UP000004471"/>
    </source>
</evidence>
<feature type="non-terminal residue" evidence="2">
    <location>
        <position position="1"/>
    </location>
</feature>
<organism evidence="2 3">
    <name type="scientific">Pseudomonas syringae pv. japonica str. M301072</name>
    <dbReference type="NCBI Taxonomy" id="629262"/>
    <lineage>
        <taxon>Bacteria</taxon>
        <taxon>Pseudomonadati</taxon>
        <taxon>Pseudomonadota</taxon>
        <taxon>Gammaproteobacteria</taxon>
        <taxon>Pseudomonadales</taxon>
        <taxon>Pseudomonadaceae</taxon>
        <taxon>Pseudomonas</taxon>
        <taxon>Pseudomonas syringae</taxon>
    </lineage>
</organism>
<evidence type="ECO:0000256" key="1">
    <source>
        <dbReference type="SAM" id="Phobius"/>
    </source>
</evidence>
<sequence>LPPDGLTFDQAAHEALKLLAVGGVVIGGVALEEVVEKLILSVPMFVPIAPVLTAVLVGALTAFCMTFVCYLIDKMDLLGVIRAERSKAVVAGLNATIDENVERSFAIIQDIEMYLIKA</sequence>
<gene>
    <name evidence="2" type="ORF">PSYJA_11665</name>
</gene>
<keyword evidence="1" id="KW-0812">Transmembrane</keyword>
<evidence type="ECO:0000313" key="2">
    <source>
        <dbReference type="EMBL" id="EGH29593.1"/>
    </source>
</evidence>
<dbReference type="EMBL" id="AEAH01000541">
    <property type="protein sequence ID" value="EGH29593.1"/>
    <property type="molecule type" value="Genomic_DNA"/>
</dbReference>
<name>F3FHA7_PSESX</name>
<accession>F3FHA7</accession>
<feature type="transmembrane region" description="Helical" evidence="1">
    <location>
        <begin position="48"/>
        <end position="72"/>
    </location>
</feature>
<keyword evidence="1" id="KW-0472">Membrane</keyword>
<dbReference type="HOGENOM" id="CLU_2078083_0_0_6"/>
<reference evidence="2 3" key="1">
    <citation type="journal article" date="2011" name="PLoS Pathog.">
        <title>Dynamic evolution of pathogenicity revealed by sequencing and comparative genomics of 19 Pseudomonas syringae isolates.</title>
        <authorList>
            <person name="Baltrus D.A."/>
            <person name="Nishimura M.T."/>
            <person name="Romanchuk A."/>
            <person name="Chang J.H."/>
            <person name="Mukhtar M.S."/>
            <person name="Cherkis K."/>
            <person name="Roach J."/>
            <person name="Grant S.R."/>
            <person name="Jones C.D."/>
            <person name="Dangl J.L."/>
        </authorList>
    </citation>
    <scope>NUCLEOTIDE SEQUENCE [LARGE SCALE GENOMIC DNA]</scope>
    <source>
        <strain evidence="3">M301072PT</strain>
    </source>
</reference>
<dbReference type="Proteomes" id="UP000004471">
    <property type="component" value="Unassembled WGS sequence"/>
</dbReference>